<feature type="transmembrane region" description="Helical" evidence="1">
    <location>
        <begin position="6"/>
        <end position="24"/>
    </location>
</feature>
<feature type="transmembrane region" description="Helical" evidence="1">
    <location>
        <begin position="154"/>
        <end position="173"/>
    </location>
</feature>
<keyword evidence="2" id="KW-0548">Nucleotidyltransferase</keyword>
<feature type="transmembrane region" description="Helical" evidence="1">
    <location>
        <begin position="36"/>
        <end position="52"/>
    </location>
</feature>
<dbReference type="GO" id="GO:0016779">
    <property type="term" value="F:nucleotidyltransferase activity"/>
    <property type="evidence" value="ECO:0007669"/>
    <property type="project" value="UniProtKB-KW"/>
</dbReference>
<dbReference type="STRING" id="1776334.APZ16_02680"/>
<reference evidence="2 3" key="1">
    <citation type="journal article" date="2016" name="Nat. Microbiol.">
        <title>Genomic inference of the metabolism of cosmopolitan subsurface Archaea, Hadesarchaea.</title>
        <authorList>
            <person name="Baker B.J."/>
            <person name="Saw J.H."/>
            <person name="Lind A.E."/>
            <person name="Lazar C.S."/>
            <person name="Hinrichs K.-U."/>
            <person name="Teske A.P."/>
            <person name="Ettema T.J."/>
        </authorList>
    </citation>
    <scope>NUCLEOTIDE SEQUENCE [LARGE SCALE GENOMIC DNA]</scope>
</reference>
<keyword evidence="1" id="KW-0472">Membrane</keyword>
<dbReference type="GO" id="GO:0004143">
    <property type="term" value="F:ATP-dependent diacylglycerol kinase activity"/>
    <property type="evidence" value="ECO:0007669"/>
    <property type="project" value="InterPro"/>
</dbReference>
<feature type="transmembrane region" description="Helical" evidence="1">
    <location>
        <begin position="203"/>
        <end position="219"/>
    </location>
</feature>
<feature type="transmembrane region" description="Helical" evidence="1">
    <location>
        <begin position="88"/>
        <end position="107"/>
    </location>
</feature>
<dbReference type="EMBL" id="LQMQ01000035">
    <property type="protein sequence ID" value="KUO40779.1"/>
    <property type="molecule type" value="Genomic_DNA"/>
</dbReference>
<name>A0A147JWA2_HADYE</name>
<sequence>MFSSDLGGILFVYGYVVVLILFTEKILAKYPALSRKILHIMVGNIVFILPSFQTREAMTFGAAAPFIVITFLMSPRSPLKSRSRVSQAGHGFGLVYYAISWTVLAYLFFNHLWIVGVGILAMSYGDGFASIFGVRFGRHSFQLFRDRKSLEGSLAMFLITLPMLLVNALFYSLPLTTGLIATLFLVSLVATVAEMLTPRGLDNLTVPMIASTLCWYLVAL</sequence>
<keyword evidence="1" id="KW-1133">Transmembrane helix</keyword>
<comment type="caution">
    <text evidence="2">The sequence shown here is derived from an EMBL/GenBank/DDBJ whole genome shotgun (WGS) entry which is preliminary data.</text>
</comment>
<feature type="transmembrane region" description="Helical" evidence="1">
    <location>
        <begin position="58"/>
        <end position="76"/>
    </location>
</feature>
<dbReference type="InterPro" id="IPR037997">
    <property type="entry name" value="Dgk1-like"/>
</dbReference>
<protein>
    <submittedName>
        <fullName evidence="2">Phosphatidate cytidylyltransferase</fullName>
    </submittedName>
</protein>
<dbReference type="AlphaFoldDB" id="A0A147JWA2"/>
<dbReference type="PANTHER" id="PTHR31303">
    <property type="entry name" value="CTP-DEPENDENT DIACYLGLYCEROL KINASE 1"/>
    <property type="match status" value="1"/>
</dbReference>
<feature type="transmembrane region" description="Helical" evidence="1">
    <location>
        <begin position="113"/>
        <end position="134"/>
    </location>
</feature>
<keyword evidence="2" id="KW-0808">Transferase</keyword>
<dbReference type="Proteomes" id="UP000074294">
    <property type="component" value="Unassembled WGS sequence"/>
</dbReference>
<organism evidence="2 3">
    <name type="scientific">Hadarchaeum yellowstonense</name>
    <dbReference type="NCBI Taxonomy" id="1776334"/>
    <lineage>
        <taxon>Archaea</taxon>
        <taxon>Methanobacteriati</taxon>
        <taxon>Candidatus Hadarchaeota</taxon>
        <taxon>Candidatus Hadarchaeia</taxon>
        <taxon>Candidatus Hadarchaeales</taxon>
        <taxon>Candidatus Hadarchaeaceae</taxon>
        <taxon>Candidatus Hadarchaeum</taxon>
    </lineage>
</organism>
<keyword evidence="1" id="KW-0812">Transmembrane</keyword>
<evidence type="ECO:0000256" key="1">
    <source>
        <dbReference type="SAM" id="Phobius"/>
    </source>
</evidence>
<evidence type="ECO:0000313" key="2">
    <source>
        <dbReference type="EMBL" id="KUO40779.1"/>
    </source>
</evidence>
<accession>A0A147JWA2</accession>
<dbReference type="PANTHER" id="PTHR31303:SF1">
    <property type="entry name" value="CTP-DEPENDENT DIACYLGLYCEROL KINASE 1"/>
    <property type="match status" value="1"/>
</dbReference>
<gene>
    <name evidence="2" type="ORF">APZ16_02680</name>
</gene>
<evidence type="ECO:0000313" key="3">
    <source>
        <dbReference type="Proteomes" id="UP000074294"/>
    </source>
</evidence>
<proteinExistence type="predicted"/>
<feature type="transmembrane region" description="Helical" evidence="1">
    <location>
        <begin position="179"/>
        <end position="196"/>
    </location>
</feature>